<evidence type="ECO:0000256" key="1">
    <source>
        <dbReference type="SAM" id="Phobius"/>
    </source>
</evidence>
<reference evidence="2" key="1">
    <citation type="journal article" date="2010" name="ISME J.">
        <title>Metagenome of the Mediterranean deep chlorophyll maximum studied by direct and fosmid library 454 pyrosequencing.</title>
        <authorList>
            <person name="Ghai R."/>
            <person name="Martin-Cuadrado A.B."/>
            <person name="Molto A.G."/>
            <person name="Heredia I.G."/>
            <person name="Cabrera R."/>
            <person name="Martin J."/>
            <person name="Verdu M."/>
            <person name="Deschamps P."/>
            <person name="Moreira D."/>
            <person name="Lopez-Garcia P."/>
            <person name="Mira A."/>
            <person name="Rodriguez-Valera F."/>
        </authorList>
    </citation>
    <scope>NUCLEOTIDE SEQUENCE</scope>
</reference>
<protein>
    <submittedName>
        <fullName evidence="2">Uncharacterized protein</fullName>
    </submittedName>
</protein>
<evidence type="ECO:0000313" key="2">
    <source>
        <dbReference type="EMBL" id="ADD92989.1"/>
    </source>
</evidence>
<dbReference type="AlphaFoldDB" id="D6PB88"/>
<sequence>MDEPKWWPIGVSQTPYDPSFKGEIITSLGRLNIWDYKPSLELGWWQEKPENGKVWGEWLDVKILEIIQHDRYGVLLNLNGTHIARICPFEVGNDISRMVRHEPWNSAVSENSIVLPSMVWSLGGNDRIIIYPCSTLLSIEESHTMRNRIAESVGQIHSSLDKFSTPNTERIWNDRLKEIEASLKTNTLWRAPHSKFTVGLPRLNFDIEAVALIEGKPAMLPQPRTITEHLLCNQERLPGLATIMALEAQWNEFESSTEESRKQLLQSWLKQAPISYGKGKALSTLLGGPWVWRYHATLLTLGQAMIFSDTELEKNSIKWLSDVSRLQAHLGILRFWKSGLWGGITGIIVAFFTWQLDTLAPTTSALIGLVSLFFAVASNQLYWAKDPAPY</sequence>
<accession>D6PB88</accession>
<name>D6PB88_9ARCH</name>
<feature type="transmembrane region" description="Helical" evidence="1">
    <location>
        <begin position="366"/>
        <end position="384"/>
    </location>
</feature>
<proteinExistence type="predicted"/>
<dbReference type="EMBL" id="GU942960">
    <property type="protein sequence ID" value="ADD92989.1"/>
    <property type="molecule type" value="Genomic_DNA"/>
</dbReference>
<organism evidence="2">
    <name type="scientific">uncultured archaeon MedDCM-OCT-S04-C163</name>
    <dbReference type="NCBI Taxonomy" id="743086"/>
    <lineage>
        <taxon>Archaea</taxon>
        <taxon>environmental samples</taxon>
    </lineage>
</organism>
<keyword evidence="1" id="KW-1133">Transmembrane helix</keyword>
<feature type="transmembrane region" description="Helical" evidence="1">
    <location>
        <begin position="335"/>
        <end position="354"/>
    </location>
</feature>
<keyword evidence="1" id="KW-0812">Transmembrane</keyword>
<keyword evidence="1" id="KW-0472">Membrane</keyword>